<feature type="compositionally biased region" description="Basic and acidic residues" evidence="1">
    <location>
        <begin position="120"/>
        <end position="135"/>
    </location>
</feature>
<feature type="compositionally biased region" description="Basic and acidic residues" evidence="1">
    <location>
        <begin position="91"/>
        <end position="103"/>
    </location>
</feature>
<feature type="non-terminal residue" evidence="2">
    <location>
        <position position="1"/>
    </location>
</feature>
<feature type="compositionally biased region" description="Basic and acidic residues" evidence="1">
    <location>
        <begin position="147"/>
        <end position="163"/>
    </location>
</feature>
<dbReference type="EMBL" id="CADCWH010000391">
    <property type="protein sequence ID" value="CAA9570304.1"/>
    <property type="molecule type" value="Genomic_DNA"/>
</dbReference>
<evidence type="ECO:0000313" key="2">
    <source>
        <dbReference type="EMBL" id="CAA9570304.1"/>
    </source>
</evidence>
<accession>A0A6J4V6U8</accession>
<proteinExistence type="predicted"/>
<feature type="region of interest" description="Disordered" evidence="1">
    <location>
        <begin position="147"/>
        <end position="170"/>
    </location>
</feature>
<feature type="compositionally biased region" description="Basic and acidic residues" evidence="1">
    <location>
        <begin position="1"/>
        <end position="27"/>
    </location>
</feature>
<feature type="region of interest" description="Disordered" evidence="1">
    <location>
        <begin position="1"/>
        <end position="135"/>
    </location>
</feature>
<organism evidence="2">
    <name type="scientific">uncultured Thermomicrobiales bacterium</name>
    <dbReference type="NCBI Taxonomy" id="1645740"/>
    <lineage>
        <taxon>Bacteria</taxon>
        <taxon>Pseudomonadati</taxon>
        <taxon>Thermomicrobiota</taxon>
        <taxon>Thermomicrobia</taxon>
        <taxon>Thermomicrobiales</taxon>
        <taxon>environmental samples</taxon>
    </lineage>
</organism>
<feature type="compositionally biased region" description="Basic residues" evidence="1">
    <location>
        <begin position="104"/>
        <end position="119"/>
    </location>
</feature>
<evidence type="ECO:0000256" key="1">
    <source>
        <dbReference type="SAM" id="MobiDB-lite"/>
    </source>
</evidence>
<dbReference type="AlphaFoldDB" id="A0A6J4V6U8"/>
<feature type="non-terminal residue" evidence="2">
    <location>
        <position position="170"/>
    </location>
</feature>
<sequence>GFHRSSDGHRRDARRDGARAGRGECRAGGDAQGHSRGGRADPGTVAAGDPVGDGGLRPVGRRRAAGAGVTGLPEPLPRTGARPRGAGDPVGEPRRLHRGDVRRLRGRGRRGDRQRRRGRRPDDCADVEGRSAGERHRLELVRVRCGRPDHHDVVADRPGDHRRPAGVGGV</sequence>
<gene>
    <name evidence="2" type="ORF">AVDCRST_MAG70-2437</name>
</gene>
<name>A0A6J4V6U8_9BACT</name>
<reference evidence="2" key="1">
    <citation type="submission" date="2020-02" db="EMBL/GenBank/DDBJ databases">
        <authorList>
            <person name="Meier V. D."/>
        </authorList>
    </citation>
    <scope>NUCLEOTIDE SEQUENCE</scope>
    <source>
        <strain evidence="2">AVDCRST_MAG70</strain>
    </source>
</reference>
<protein>
    <submittedName>
        <fullName evidence="2">Uncharacterized protein</fullName>
    </submittedName>
</protein>